<feature type="region of interest" description="Disordered" evidence="2">
    <location>
        <begin position="830"/>
        <end position="882"/>
    </location>
</feature>
<feature type="compositionally biased region" description="Low complexity" evidence="2">
    <location>
        <begin position="502"/>
        <end position="519"/>
    </location>
</feature>
<reference evidence="4 5" key="1">
    <citation type="journal article" date="2019" name="Nat. Plants">
        <title>Stout camphor tree genome fills gaps in understanding of flowering plant genome evolution.</title>
        <authorList>
            <person name="Chaw S.M."/>
            <person name="Liu Y.C."/>
            <person name="Wu Y.W."/>
            <person name="Wang H.Y."/>
            <person name="Lin C.I."/>
            <person name="Wu C.S."/>
            <person name="Ke H.M."/>
            <person name="Chang L.Y."/>
            <person name="Hsu C.Y."/>
            <person name="Yang H.T."/>
            <person name="Sudianto E."/>
            <person name="Hsu M.H."/>
            <person name="Wu K.P."/>
            <person name="Wang L.N."/>
            <person name="Leebens-Mack J.H."/>
            <person name="Tsai I.J."/>
        </authorList>
    </citation>
    <scope>NUCLEOTIDE SEQUENCE [LARGE SCALE GENOMIC DNA]</scope>
    <source>
        <strain evidence="5">cv. Chaw 1501</strain>
        <tissue evidence="4">Young leaves</tissue>
    </source>
</reference>
<protein>
    <recommendedName>
        <fullName evidence="3">Transposase (putative) gypsy type domain-containing protein</fullName>
    </recommendedName>
</protein>
<evidence type="ECO:0000256" key="2">
    <source>
        <dbReference type="SAM" id="MobiDB-lite"/>
    </source>
</evidence>
<feature type="coiled-coil region" evidence="1">
    <location>
        <begin position="742"/>
        <end position="776"/>
    </location>
</feature>
<dbReference type="PANTHER" id="PTHR31099">
    <property type="entry name" value="OS06G0165300 PROTEIN"/>
    <property type="match status" value="1"/>
</dbReference>
<dbReference type="EMBL" id="QPKB01000007">
    <property type="protein sequence ID" value="RWR88974.1"/>
    <property type="molecule type" value="Genomic_DNA"/>
</dbReference>
<dbReference type="Proteomes" id="UP000283530">
    <property type="component" value="Unassembled WGS sequence"/>
</dbReference>
<dbReference type="PANTHER" id="PTHR31099:SF28">
    <property type="entry name" value="F5J5.12"/>
    <property type="match status" value="1"/>
</dbReference>
<feature type="compositionally biased region" description="Acidic residues" evidence="2">
    <location>
        <begin position="839"/>
        <end position="882"/>
    </location>
</feature>
<feature type="compositionally biased region" description="Polar residues" evidence="2">
    <location>
        <begin position="532"/>
        <end position="555"/>
    </location>
</feature>
<evidence type="ECO:0000313" key="5">
    <source>
        <dbReference type="Proteomes" id="UP000283530"/>
    </source>
</evidence>
<keyword evidence="1" id="KW-0175">Coiled coil</keyword>
<accession>A0A443PDZ9</accession>
<evidence type="ECO:0000313" key="4">
    <source>
        <dbReference type="EMBL" id="RWR88974.1"/>
    </source>
</evidence>
<keyword evidence="5" id="KW-1185">Reference proteome</keyword>
<feature type="domain" description="Transposase (putative) gypsy type" evidence="3">
    <location>
        <begin position="314"/>
        <end position="361"/>
    </location>
</feature>
<dbReference type="InterPro" id="IPR007321">
    <property type="entry name" value="Transposase_28"/>
</dbReference>
<comment type="caution">
    <text evidence="4">The sequence shown here is derived from an EMBL/GenBank/DDBJ whole genome shotgun (WGS) entry which is preliminary data.</text>
</comment>
<dbReference type="AlphaFoldDB" id="A0A443PDZ9"/>
<feature type="coiled-coil region" evidence="1">
    <location>
        <begin position="669"/>
        <end position="696"/>
    </location>
</feature>
<name>A0A443PDZ9_9MAGN</name>
<evidence type="ECO:0000259" key="3">
    <source>
        <dbReference type="Pfam" id="PF04195"/>
    </source>
</evidence>
<feature type="compositionally biased region" description="Pro residues" evidence="2">
    <location>
        <begin position="561"/>
        <end position="573"/>
    </location>
</feature>
<dbReference type="Pfam" id="PF04195">
    <property type="entry name" value="Transposase_28"/>
    <property type="match status" value="1"/>
</dbReference>
<evidence type="ECO:0000256" key="1">
    <source>
        <dbReference type="SAM" id="Coils"/>
    </source>
</evidence>
<gene>
    <name evidence="4" type="ORF">CKAN_01801800</name>
</gene>
<feature type="region of interest" description="Disordered" evidence="2">
    <location>
        <begin position="465"/>
        <end position="609"/>
    </location>
</feature>
<dbReference type="STRING" id="337451.A0A443PDZ9"/>
<sequence>MENLDGGRTSAALGAAAGENSSVLGLEDGLEDGRGAHGAPVAAAVRGEGRGAPGRGAPAAVVAPVVGTLFAGRGDPGGGVPAVAAVRGERQGAPGRGAPTAMAAAVEDGRAPQAGASAVTSFAGRGVPGGGVPAAVAARGARQGAPGRGAPAAVAAVVEDGLAPQAGAPAVKPWIAGRGAPGGGALAVGTAPAGAGRGAPGGGAPADVGAGVDGGVPAWGAPGLVSGRPSSPAAGVGPTCPPAAGARPTCPPPAGSFGVGISAQGAPLDVPSGAVATGNGGADGFFLYKIPPTVLCRRAESDEPACDDSSGDLVIYEEMLEAGLRFPIPSPICSILRYFSLTPGRLAPNGWRVLLGFLALWRRVHNEDASPVAFHAAYNLTESPAPNRGWYYLAPRGGKLLTGLRSNCHSWKTHFFFVGGEWASETERALVPTRWSDAKRLEAPVLPMSQQQQLQAVRACPDSDKDLGVLLPKEGSGAGGSSSQSPLKRKAADRRAIGARLSSRSTPPSGSSGRSTPPSKAARVESTGGGSSPSVTFRASSLASTPSAEVQSSHRVASPVASPPPPVASPPPASSSATVAASEPLSLAVPSPAQSCPPRSGASARIPIRAGPMLGNPQVIREKLGRFVFPPEVTQINSLGTQKVIDTFLEALAQASTSSICLMSRAHHNIQLREENDSMQQELSAARKKIAALEAARGVSETDLVAARARRLSFWRPVRGRPGQRLRWRRPARGLRLVRPELEKARERASLSEAELEKARERASLSEVELGQTRERASLRESVLAVEIQAVHDRASRAEKELSDGLADAFIDGYEELRGKISAAFPDLDLSGFVPTEAPDGDDGDSDDVEDGDEDDEDSDDAEDGDEDDEDGEDEGGSSESE</sequence>
<organism evidence="4 5">
    <name type="scientific">Cinnamomum micranthum f. kanehirae</name>
    <dbReference type="NCBI Taxonomy" id="337451"/>
    <lineage>
        <taxon>Eukaryota</taxon>
        <taxon>Viridiplantae</taxon>
        <taxon>Streptophyta</taxon>
        <taxon>Embryophyta</taxon>
        <taxon>Tracheophyta</taxon>
        <taxon>Spermatophyta</taxon>
        <taxon>Magnoliopsida</taxon>
        <taxon>Magnoliidae</taxon>
        <taxon>Laurales</taxon>
        <taxon>Lauraceae</taxon>
        <taxon>Cinnamomum</taxon>
    </lineage>
</organism>
<proteinExistence type="predicted"/>